<feature type="binding site" evidence="12">
    <location>
        <position position="92"/>
    </location>
    <ligand>
        <name>UDP-N-acetyl-alpha-D-glucosamine</name>
        <dbReference type="ChEBI" id="CHEBI:57705"/>
    </ligand>
</feature>
<dbReference type="GO" id="GO:0008360">
    <property type="term" value="P:regulation of cell shape"/>
    <property type="evidence" value="ECO:0007669"/>
    <property type="project" value="UniProtKB-KW"/>
</dbReference>
<dbReference type="InterPro" id="IPR005750">
    <property type="entry name" value="UDP_GlcNAc_COvinyl_MurA"/>
</dbReference>
<dbReference type="InterPro" id="IPR013792">
    <property type="entry name" value="RNA3'P_cycl/enolpyr_Trfase_a/b"/>
</dbReference>
<dbReference type="Gene3D" id="3.65.10.10">
    <property type="entry name" value="Enolpyruvate transferase domain"/>
    <property type="match status" value="2"/>
</dbReference>
<dbReference type="Pfam" id="PF00275">
    <property type="entry name" value="EPSP_synthase"/>
    <property type="match status" value="1"/>
</dbReference>
<protein>
    <recommendedName>
        <fullName evidence="12">UDP-N-acetylglucosamine 1-carboxyvinyltransferase</fullName>
        <ecNumber evidence="12">2.5.1.7</ecNumber>
    </recommendedName>
    <alternativeName>
        <fullName evidence="12">Enoylpyruvate transferase</fullName>
    </alternativeName>
    <alternativeName>
        <fullName evidence="12">UDP-N-acetylglucosamine enolpyruvyl transferase</fullName>
        <shortName evidence="12">EPT</shortName>
    </alternativeName>
</protein>
<comment type="caution">
    <text evidence="12">Lacks conserved residue(s) required for the propagation of feature annotation.</text>
</comment>
<comment type="pathway">
    <text evidence="2 12">Cell wall biogenesis; peptidoglycan biosynthesis.</text>
</comment>
<keyword evidence="7 12" id="KW-0573">Peptidoglycan synthesis</keyword>
<dbReference type="PANTHER" id="PTHR43783">
    <property type="entry name" value="UDP-N-ACETYLGLUCOSAMINE 1-CARBOXYVINYLTRANSFERASE"/>
    <property type="match status" value="1"/>
</dbReference>
<dbReference type="GO" id="GO:0051301">
    <property type="term" value="P:cell division"/>
    <property type="evidence" value="ECO:0007669"/>
    <property type="project" value="UniProtKB-KW"/>
</dbReference>
<dbReference type="GO" id="GO:0008760">
    <property type="term" value="F:UDP-N-acetylglucosamine 1-carboxyvinyltransferase activity"/>
    <property type="evidence" value="ECO:0007669"/>
    <property type="project" value="UniProtKB-UniRule"/>
</dbReference>
<evidence type="ECO:0000313" key="14">
    <source>
        <dbReference type="EMBL" id="TES87153.1"/>
    </source>
</evidence>
<evidence type="ECO:0000256" key="1">
    <source>
        <dbReference type="ARBA" id="ARBA00004496"/>
    </source>
</evidence>
<keyword evidence="12" id="KW-0670">Pyruvate</keyword>
<keyword evidence="9 12" id="KW-0961">Cell wall biogenesis/degradation</keyword>
<dbReference type="AlphaFoldDB" id="A0A523QMU0"/>
<evidence type="ECO:0000256" key="3">
    <source>
        <dbReference type="ARBA" id="ARBA00022490"/>
    </source>
</evidence>
<sequence>MEKFVIQGGIPLKGKLKVRGAKNSALPLMCASILAEGKSHLLNVPHLMDIVTMQQVLEGLGVRVSRKDRTLEIDSTNLSGYQAPYELVKKMRASVLVLGPLLARYGKAEICLPGGCCIGRRPVNLHLEGLRKLGARIKVKRGYIEAYTNGLKGNNVHFDLPSVGATQNLMLSACLSEGETVIRNASLTPEVVDLARFLRKMGAEIQGEGTSVIRISGVQRLRPAHHSIIPDRITAGTLIMAIIASGGEATLEGIRPDHLGIIFTKLREIGTEIEVNGDHVRVKAGDYLRPLRIKTLPYPGFPTDLQPQITSLACVARGTSVVTETIFETRFSHLPELRKMRAKTKQEGAGVVVEGIPYLSGNLVRASDIRGGAALVLAGLAARGTTIIEEIHHIDRGYEELEKDLSRLGANIVRVKE</sequence>
<keyword evidence="8 12" id="KW-0131">Cell cycle</keyword>
<dbReference type="GO" id="GO:0019277">
    <property type="term" value="P:UDP-N-acetylgalactosamine biosynthetic process"/>
    <property type="evidence" value="ECO:0007669"/>
    <property type="project" value="InterPro"/>
</dbReference>
<comment type="similarity">
    <text evidence="10 12">Belongs to the EPSP synthase family. MurA subfamily.</text>
</comment>
<comment type="caution">
    <text evidence="14">The sequence shown here is derived from an EMBL/GenBank/DDBJ whole genome shotgun (WGS) entry which is preliminary data.</text>
</comment>
<dbReference type="EC" id="2.5.1.7" evidence="12"/>
<organism evidence="14 15">
    <name type="scientific">Aerophobetes bacterium</name>
    <dbReference type="NCBI Taxonomy" id="2030807"/>
    <lineage>
        <taxon>Bacteria</taxon>
        <taxon>Candidatus Aerophobota</taxon>
    </lineage>
</organism>
<dbReference type="InterPro" id="IPR001986">
    <property type="entry name" value="Enolpyruvate_Tfrase_dom"/>
</dbReference>
<reference evidence="14 15" key="1">
    <citation type="submission" date="2019-03" db="EMBL/GenBank/DDBJ databases">
        <title>Metabolic potential of uncultured bacteria and archaea associated with petroleum seepage in deep-sea sediments.</title>
        <authorList>
            <person name="Dong X."/>
            <person name="Hubert C."/>
        </authorList>
    </citation>
    <scope>NUCLEOTIDE SEQUENCE [LARGE SCALE GENOMIC DNA]</scope>
    <source>
        <strain evidence="14">E44_bin92</strain>
    </source>
</reference>
<keyword evidence="6 12" id="KW-0133">Cell shape</keyword>
<feature type="modified residue" description="2-(S-cysteinyl)pyruvic acid O-phosphothioketal" evidence="12">
    <location>
        <position position="116"/>
    </location>
</feature>
<keyword evidence="4 12" id="KW-0132">Cell division</keyword>
<evidence type="ECO:0000256" key="4">
    <source>
        <dbReference type="ARBA" id="ARBA00022618"/>
    </source>
</evidence>
<dbReference type="InterPro" id="IPR036968">
    <property type="entry name" value="Enolpyruvate_Tfrase_sf"/>
</dbReference>
<proteinExistence type="inferred from homology"/>
<evidence type="ECO:0000313" key="15">
    <source>
        <dbReference type="Proteomes" id="UP000320781"/>
    </source>
</evidence>
<feature type="domain" description="Enolpyruvate transferase" evidence="13">
    <location>
        <begin position="7"/>
        <end position="405"/>
    </location>
</feature>
<evidence type="ECO:0000256" key="7">
    <source>
        <dbReference type="ARBA" id="ARBA00022984"/>
    </source>
</evidence>
<dbReference type="GO" id="GO:0005737">
    <property type="term" value="C:cytoplasm"/>
    <property type="evidence" value="ECO:0007669"/>
    <property type="project" value="UniProtKB-SubCell"/>
</dbReference>
<dbReference type="HAMAP" id="MF_00111">
    <property type="entry name" value="MurA"/>
    <property type="match status" value="1"/>
</dbReference>
<comment type="catalytic activity">
    <reaction evidence="11 12">
        <text>phosphoenolpyruvate + UDP-N-acetyl-alpha-D-glucosamine = UDP-N-acetyl-3-O-(1-carboxyvinyl)-alpha-D-glucosamine + phosphate</text>
        <dbReference type="Rhea" id="RHEA:18681"/>
        <dbReference type="ChEBI" id="CHEBI:43474"/>
        <dbReference type="ChEBI" id="CHEBI:57705"/>
        <dbReference type="ChEBI" id="CHEBI:58702"/>
        <dbReference type="ChEBI" id="CHEBI:68483"/>
        <dbReference type="EC" id="2.5.1.7"/>
    </reaction>
</comment>
<dbReference type="EMBL" id="SOKU01000006">
    <property type="protein sequence ID" value="TES87153.1"/>
    <property type="molecule type" value="Genomic_DNA"/>
</dbReference>
<evidence type="ECO:0000256" key="11">
    <source>
        <dbReference type="ARBA" id="ARBA00047527"/>
    </source>
</evidence>
<dbReference type="CDD" id="cd01555">
    <property type="entry name" value="UdpNAET"/>
    <property type="match status" value="1"/>
</dbReference>
<dbReference type="GO" id="GO:0071555">
    <property type="term" value="P:cell wall organization"/>
    <property type="evidence" value="ECO:0007669"/>
    <property type="project" value="UniProtKB-KW"/>
</dbReference>
<dbReference type="UniPathway" id="UPA00219"/>
<keyword evidence="5 12" id="KW-0808">Transferase</keyword>
<evidence type="ECO:0000256" key="10">
    <source>
        <dbReference type="ARBA" id="ARBA00038367"/>
    </source>
</evidence>
<dbReference type="GO" id="GO:0009252">
    <property type="term" value="P:peptidoglycan biosynthetic process"/>
    <property type="evidence" value="ECO:0007669"/>
    <property type="project" value="UniProtKB-UniRule"/>
</dbReference>
<comment type="subcellular location">
    <subcellularLocation>
        <location evidence="1 12">Cytoplasm</location>
    </subcellularLocation>
</comment>
<keyword evidence="3 12" id="KW-0963">Cytoplasm</keyword>
<evidence type="ECO:0000256" key="12">
    <source>
        <dbReference type="HAMAP-Rule" id="MF_00111"/>
    </source>
</evidence>
<evidence type="ECO:0000256" key="8">
    <source>
        <dbReference type="ARBA" id="ARBA00023306"/>
    </source>
</evidence>
<dbReference type="NCBIfam" id="NF006873">
    <property type="entry name" value="PRK09369.1"/>
    <property type="match status" value="1"/>
</dbReference>
<evidence type="ECO:0000259" key="13">
    <source>
        <dbReference type="Pfam" id="PF00275"/>
    </source>
</evidence>
<name>A0A523QMU0_UNCAE</name>
<dbReference type="PANTHER" id="PTHR43783:SF1">
    <property type="entry name" value="UDP-N-ACETYLGLUCOSAMINE 1-CARBOXYVINYLTRANSFERASE"/>
    <property type="match status" value="1"/>
</dbReference>
<evidence type="ECO:0000256" key="2">
    <source>
        <dbReference type="ARBA" id="ARBA00004752"/>
    </source>
</evidence>
<gene>
    <name evidence="12 14" type="primary">murA</name>
    <name evidence="14" type="ORF">E3J95_00130</name>
</gene>
<feature type="binding site" evidence="12">
    <location>
        <position position="304"/>
    </location>
    <ligand>
        <name>UDP-N-acetyl-alpha-D-glucosamine</name>
        <dbReference type="ChEBI" id="CHEBI:57705"/>
    </ligand>
</feature>
<dbReference type="InterPro" id="IPR050068">
    <property type="entry name" value="MurA_subfamily"/>
</dbReference>
<dbReference type="NCBIfam" id="TIGR01072">
    <property type="entry name" value="murA"/>
    <property type="match status" value="1"/>
</dbReference>
<evidence type="ECO:0000256" key="5">
    <source>
        <dbReference type="ARBA" id="ARBA00022679"/>
    </source>
</evidence>
<feature type="binding site" evidence="12">
    <location>
        <position position="326"/>
    </location>
    <ligand>
        <name>UDP-N-acetyl-alpha-D-glucosamine</name>
        <dbReference type="ChEBI" id="CHEBI:57705"/>
    </ligand>
</feature>
<comment type="function">
    <text evidence="12">Cell wall formation. Adds enolpyruvyl to UDP-N-acetylglucosamine.</text>
</comment>
<dbReference type="SUPFAM" id="SSF55205">
    <property type="entry name" value="EPT/RTPC-like"/>
    <property type="match status" value="1"/>
</dbReference>
<evidence type="ECO:0000256" key="6">
    <source>
        <dbReference type="ARBA" id="ARBA00022960"/>
    </source>
</evidence>
<evidence type="ECO:0000256" key="9">
    <source>
        <dbReference type="ARBA" id="ARBA00023316"/>
    </source>
</evidence>
<dbReference type="FunFam" id="3.65.10.10:FF:000001">
    <property type="entry name" value="UDP-N-acetylglucosamine 1-carboxyvinyltransferase"/>
    <property type="match status" value="1"/>
</dbReference>
<feature type="binding site" evidence="12">
    <location>
        <begin position="22"/>
        <end position="23"/>
    </location>
    <ligand>
        <name>phosphoenolpyruvate</name>
        <dbReference type="ChEBI" id="CHEBI:58702"/>
    </ligand>
</feature>
<feature type="active site" description="Proton donor" evidence="12">
    <location>
        <position position="116"/>
    </location>
</feature>
<dbReference type="Proteomes" id="UP000320781">
    <property type="component" value="Unassembled WGS sequence"/>
</dbReference>
<accession>A0A523QMU0</accession>